<evidence type="ECO:0000313" key="2">
    <source>
        <dbReference type="Proteomes" id="UP001221898"/>
    </source>
</evidence>
<reference evidence="1" key="1">
    <citation type="journal article" date="2023" name="Science">
        <title>Genome structures resolve the early diversification of teleost fishes.</title>
        <authorList>
            <person name="Parey E."/>
            <person name="Louis A."/>
            <person name="Montfort J."/>
            <person name="Bouchez O."/>
            <person name="Roques C."/>
            <person name="Iampietro C."/>
            <person name="Lluch J."/>
            <person name="Castinel A."/>
            <person name="Donnadieu C."/>
            <person name="Desvignes T."/>
            <person name="Floi Bucao C."/>
            <person name="Jouanno E."/>
            <person name="Wen M."/>
            <person name="Mejri S."/>
            <person name="Dirks R."/>
            <person name="Jansen H."/>
            <person name="Henkel C."/>
            <person name="Chen W.J."/>
            <person name="Zahm M."/>
            <person name="Cabau C."/>
            <person name="Klopp C."/>
            <person name="Thompson A.W."/>
            <person name="Robinson-Rechavi M."/>
            <person name="Braasch I."/>
            <person name="Lecointre G."/>
            <person name="Bobe J."/>
            <person name="Postlethwait J.H."/>
            <person name="Berthelot C."/>
            <person name="Roest Crollius H."/>
            <person name="Guiguen Y."/>
        </authorList>
    </citation>
    <scope>NUCLEOTIDE SEQUENCE</scope>
    <source>
        <strain evidence="1">NC1722</strain>
    </source>
</reference>
<organism evidence="1 2">
    <name type="scientific">Aldrovandia affinis</name>
    <dbReference type="NCBI Taxonomy" id="143900"/>
    <lineage>
        <taxon>Eukaryota</taxon>
        <taxon>Metazoa</taxon>
        <taxon>Chordata</taxon>
        <taxon>Craniata</taxon>
        <taxon>Vertebrata</taxon>
        <taxon>Euteleostomi</taxon>
        <taxon>Actinopterygii</taxon>
        <taxon>Neopterygii</taxon>
        <taxon>Teleostei</taxon>
        <taxon>Notacanthiformes</taxon>
        <taxon>Halosauridae</taxon>
        <taxon>Aldrovandia</taxon>
    </lineage>
</organism>
<dbReference type="Proteomes" id="UP001221898">
    <property type="component" value="Unassembled WGS sequence"/>
</dbReference>
<accession>A0AAD7S2G5</accession>
<dbReference type="AlphaFoldDB" id="A0AAD7S2G5"/>
<dbReference type="EMBL" id="JAINUG010000124">
    <property type="protein sequence ID" value="KAJ8394670.1"/>
    <property type="molecule type" value="Genomic_DNA"/>
</dbReference>
<proteinExistence type="predicted"/>
<name>A0AAD7S2G5_9TELE</name>
<protein>
    <submittedName>
        <fullName evidence="1">Uncharacterized protein</fullName>
    </submittedName>
</protein>
<gene>
    <name evidence="1" type="ORF">AAFF_G00044730</name>
</gene>
<keyword evidence="2" id="KW-1185">Reference proteome</keyword>
<sequence length="80" mass="9057">MLSEDIRAVQQLLQTLAHGSSGPVITRCLDGLPVATPDKLSGGKLARRRSLQRERSAHILDTTLEVEDRPRDIKRYNWSY</sequence>
<evidence type="ECO:0000313" key="1">
    <source>
        <dbReference type="EMBL" id="KAJ8394670.1"/>
    </source>
</evidence>
<comment type="caution">
    <text evidence="1">The sequence shown here is derived from an EMBL/GenBank/DDBJ whole genome shotgun (WGS) entry which is preliminary data.</text>
</comment>